<protein>
    <submittedName>
        <fullName evidence="1">Pimeloyl-ACP methyl ester carboxylesterase</fullName>
    </submittedName>
</protein>
<keyword evidence="2" id="KW-1185">Reference proteome</keyword>
<proteinExistence type="predicted"/>
<dbReference type="SUPFAM" id="SSF53474">
    <property type="entry name" value="alpha/beta-Hydrolases"/>
    <property type="match status" value="1"/>
</dbReference>
<dbReference type="Gene3D" id="3.40.50.1820">
    <property type="entry name" value="alpha/beta hydrolase"/>
    <property type="match status" value="1"/>
</dbReference>
<comment type="caution">
    <text evidence="1">The sequence shown here is derived from an EMBL/GenBank/DDBJ whole genome shotgun (WGS) entry which is preliminary data.</text>
</comment>
<organism evidence="1 2">
    <name type="scientific">Longimicrobium terrae</name>
    <dbReference type="NCBI Taxonomy" id="1639882"/>
    <lineage>
        <taxon>Bacteria</taxon>
        <taxon>Pseudomonadati</taxon>
        <taxon>Gemmatimonadota</taxon>
        <taxon>Longimicrobiia</taxon>
        <taxon>Longimicrobiales</taxon>
        <taxon>Longimicrobiaceae</taxon>
        <taxon>Longimicrobium</taxon>
    </lineage>
</organism>
<dbReference type="InterPro" id="IPR050261">
    <property type="entry name" value="FrsA_esterase"/>
</dbReference>
<evidence type="ECO:0000313" key="2">
    <source>
        <dbReference type="Proteomes" id="UP000582837"/>
    </source>
</evidence>
<accession>A0A841H032</accession>
<dbReference type="EMBL" id="JACHIA010000008">
    <property type="protein sequence ID" value="MBB6071380.1"/>
    <property type="molecule type" value="Genomic_DNA"/>
</dbReference>
<name>A0A841H032_9BACT</name>
<dbReference type="PANTHER" id="PTHR22946">
    <property type="entry name" value="DIENELACTONE HYDROLASE DOMAIN-CONTAINING PROTEIN-RELATED"/>
    <property type="match status" value="1"/>
</dbReference>
<dbReference type="InterPro" id="IPR029058">
    <property type="entry name" value="AB_hydrolase_fold"/>
</dbReference>
<sequence length="366" mass="39023">MIPTARTARFLRTYMRGGAAPLREEELRIDVGGQEREATLYLPRTRRAVPGWVVLHGLTVPGRRHRALEVFVRSLAASGAAVLVPDVPAWRALRLDVDAARQTLLSASAVLMARPEVRPGGVGAVGFSFGATHALMATADPAVRAAVRAVVAFGGYADIEKGVHTLLTGEHEWAGVRHVIDPDPYGRWIMVGNYLTAVPEFAAMEGVARGALSLAVEAGHRGKGSWEADYDGMKAEIRAGLSAAEREVWDVVAPPAGTPMPDREAARALAARFAPAVLRANPGLDARVVLPRLGGRIVLSHGRADRLVPYTETLRIQSLLPAEADVSVAITGLFAHSAHAGAMHPFTRAREAGVFIRLLNQALGSV</sequence>
<dbReference type="Proteomes" id="UP000582837">
    <property type="component" value="Unassembled WGS sequence"/>
</dbReference>
<reference evidence="1 2" key="1">
    <citation type="submission" date="2020-08" db="EMBL/GenBank/DDBJ databases">
        <title>Genomic Encyclopedia of Type Strains, Phase IV (KMG-IV): sequencing the most valuable type-strain genomes for metagenomic binning, comparative biology and taxonomic classification.</title>
        <authorList>
            <person name="Goeker M."/>
        </authorList>
    </citation>
    <scope>NUCLEOTIDE SEQUENCE [LARGE SCALE GENOMIC DNA]</scope>
    <source>
        <strain evidence="1 2">DSM 29007</strain>
    </source>
</reference>
<evidence type="ECO:0000313" key="1">
    <source>
        <dbReference type="EMBL" id="MBB6071380.1"/>
    </source>
</evidence>
<dbReference type="RefSeq" id="WP_170036781.1">
    <property type="nucleotide sequence ID" value="NZ_JABDTL010000002.1"/>
</dbReference>
<gene>
    <name evidence="1" type="ORF">HNQ61_003004</name>
</gene>
<dbReference type="AlphaFoldDB" id="A0A841H032"/>